<proteinExistence type="predicted"/>
<evidence type="ECO:0000313" key="3">
    <source>
        <dbReference type="Proteomes" id="UP000461670"/>
    </source>
</evidence>
<keyword evidence="1" id="KW-0812">Transmembrane</keyword>
<name>A0A7V8FLY8_9BURK</name>
<dbReference type="Proteomes" id="UP000461670">
    <property type="component" value="Unassembled WGS sequence"/>
</dbReference>
<keyword evidence="1" id="KW-1133">Transmembrane helix</keyword>
<protein>
    <submittedName>
        <fullName evidence="2">Uncharacterized protein</fullName>
    </submittedName>
</protein>
<feature type="transmembrane region" description="Helical" evidence="1">
    <location>
        <begin position="12"/>
        <end position="30"/>
    </location>
</feature>
<organism evidence="2 3">
    <name type="scientific">Paracidovorax wautersii</name>
    <dbReference type="NCBI Taxonomy" id="1177982"/>
    <lineage>
        <taxon>Bacteria</taxon>
        <taxon>Pseudomonadati</taxon>
        <taxon>Pseudomonadota</taxon>
        <taxon>Betaproteobacteria</taxon>
        <taxon>Burkholderiales</taxon>
        <taxon>Comamonadaceae</taxon>
        <taxon>Paracidovorax</taxon>
    </lineage>
</organism>
<dbReference type="EMBL" id="WNDQ01000049">
    <property type="protein sequence ID" value="KAF1019716.1"/>
    <property type="molecule type" value="Genomic_DNA"/>
</dbReference>
<dbReference type="AlphaFoldDB" id="A0A7V8FLY8"/>
<reference evidence="3" key="1">
    <citation type="journal article" date="2020" name="MBio">
        <title>Horizontal gene transfer to a defensive symbiont with a reduced genome amongst a multipartite beetle microbiome.</title>
        <authorList>
            <person name="Waterworth S.C."/>
            <person name="Florez L.V."/>
            <person name="Rees E.R."/>
            <person name="Hertweck C."/>
            <person name="Kaltenpoth M."/>
            <person name="Kwan J.C."/>
        </authorList>
    </citation>
    <scope>NUCLEOTIDE SEQUENCE [LARGE SCALE GENOMIC DNA]</scope>
</reference>
<evidence type="ECO:0000256" key="1">
    <source>
        <dbReference type="SAM" id="Phobius"/>
    </source>
</evidence>
<evidence type="ECO:0000313" key="2">
    <source>
        <dbReference type="EMBL" id="KAF1019716.1"/>
    </source>
</evidence>
<keyword evidence="1" id="KW-0472">Membrane</keyword>
<accession>A0A7V8FLY8</accession>
<sequence>MTRSRHPRLWHAAAWLAAAAALGAVFLLYGRPDMMVTLSQQIWACFGH</sequence>
<gene>
    <name evidence="2" type="ORF">GAK30_02949</name>
</gene>
<comment type="caution">
    <text evidence="2">The sequence shown here is derived from an EMBL/GenBank/DDBJ whole genome shotgun (WGS) entry which is preliminary data.</text>
</comment>